<organism evidence="2">
    <name type="scientific">Arion vulgaris</name>
    <dbReference type="NCBI Taxonomy" id="1028688"/>
    <lineage>
        <taxon>Eukaryota</taxon>
        <taxon>Metazoa</taxon>
        <taxon>Spiralia</taxon>
        <taxon>Lophotrochozoa</taxon>
        <taxon>Mollusca</taxon>
        <taxon>Gastropoda</taxon>
        <taxon>Heterobranchia</taxon>
        <taxon>Euthyneura</taxon>
        <taxon>Panpulmonata</taxon>
        <taxon>Eupulmonata</taxon>
        <taxon>Stylommatophora</taxon>
        <taxon>Helicina</taxon>
        <taxon>Arionoidea</taxon>
        <taxon>Arionidae</taxon>
        <taxon>Arion</taxon>
    </lineage>
</organism>
<protein>
    <submittedName>
        <fullName evidence="2">Uncharacterized protein</fullName>
    </submittedName>
</protein>
<proteinExistence type="predicted"/>
<dbReference type="AlphaFoldDB" id="A0A0B7BU95"/>
<feature type="compositionally biased region" description="Polar residues" evidence="1">
    <location>
        <begin position="329"/>
        <end position="340"/>
    </location>
</feature>
<feature type="region of interest" description="Disordered" evidence="1">
    <location>
        <begin position="1"/>
        <end position="73"/>
    </location>
</feature>
<name>A0A0B7BU95_9EUPU</name>
<feature type="compositionally biased region" description="Low complexity" evidence="1">
    <location>
        <begin position="44"/>
        <end position="66"/>
    </location>
</feature>
<feature type="non-terminal residue" evidence="2">
    <location>
        <position position="597"/>
    </location>
</feature>
<accession>A0A0B7BU95</accession>
<reference evidence="2" key="1">
    <citation type="submission" date="2014-12" db="EMBL/GenBank/DDBJ databases">
        <title>Insight into the proteome of Arion vulgaris.</title>
        <authorList>
            <person name="Aradska J."/>
            <person name="Bulat T."/>
            <person name="Smidak R."/>
            <person name="Sarate P."/>
            <person name="Gangsoo J."/>
            <person name="Sialana F."/>
            <person name="Bilban M."/>
            <person name="Lubec G."/>
        </authorList>
    </citation>
    <scope>NUCLEOTIDE SEQUENCE</scope>
    <source>
        <tissue evidence="2">Skin</tissue>
    </source>
</reference>
<evidence type="ECO:0000313" key="2">
    <source>
        <dbReference type="EMBL" id="CEK96794.1"/>
    </source>
</evidence>
<feature type="non-terminal residue" evidence="2">
    <location>
        <position position="1"/>
    </location>
</feature>
<evidence type="ECO:0000256" key="1">
    <source>
        <dbReference type="SAM" id="MobiDB-lite"/>
    </source>
</evidence>
<feature type="compositionally biased region" description="Low complexity" evidence="1">
    <location>
        <begin position="1"/>
        <end position="13"/>
    </location>
</feature>
<dbReference type="EMBL" id="HACG01049929">
    <property type="protein sequence ID" value="CEK96794.1"/>
    <property type="molecule type" value="Transcribed_RNA"/>
</dbReference>
<feature type="compositionally biased region" description="Low complexity" evidence="1">
    <location>
        <begin position="212"/>
        <end position="224"/>
    </location>
</feature>
<feature type="compositionally biased region" description="Polar residues" evidence="1">
    <location>
        <begin position="277"/>
        <end position="314"/>
    </location>
</feature>
<feature type="region of interest" description="Disordered" evidence="1">
    <location>
        <begin position="212"/>
        <end position="340"/>
    </location>
</feature>
<feature type="compositionally biased region" description="Polar residues" evidence="1">
    <location>
        <begin position="227"/>
        <end position="236"/>
    </location>
</feature>
<sequence length="597" mass="64508">STSLSPSTTTNTSVVKLPLKSNKSSRIDRTIVSNPTNPKDYGASQSSLTPSASSSETNSAENSGSSLPDSAQISAAGGTLGSITVTSGIGVRFVEPEMTEQRRILLAAQPIYEEIPNGGDDELDNYEDNNFNEKKVSDKSMFESKKEVFSESFVNGESGSTAHRAVLPLAGGTDGTKNPGGHFWLQQSYFVGTPSQTTSSATSLSSSTVLLSSLSSSSDPSLRTGLPSPSHSLSKQTPATSTMSLSSSSSMSTSQIMSTSLTSSMLPPPPPPPENLHGSQTSVICSASRETVSSESDTQSNCSNEAQSNCSTLSRPRPAPRRTPKRSDTGTYDQYVSMNRPNAQVSLSEDKLRDVFTKLTSITFHTLQDIYGQCEKILSLNRLDIPNSKLLKWSDFDIYGQPLHASGRCVVYNAKLRVNSLPCQIMILHSRPATEMCTVSHPSLLRPAAVFADTIPFSYLTPDFIKTSQLLQNSVYDASQARCFIAVGCFEIVESLDSHLALLRETLAQDLNTYLNIVLSASLQLLSAMSHCLDQGFSVTETDYSDVFLISRSDLHGKVVAFLPRQRSLDVPQGEAMCNSLNDYSQITYQIMVTMVM</sequence>
<feature type="compositionally biased region" description="Low complexity" evidence="1">
    <location>
        <begin position="237"/>
        <end position="265"/>
    </location>
</feature>
<gene>
    <name evidence="2" type="primary">ORF213468</name>
</gene>